<feature type="transmembrane region" description="Helical" evidence="2">
    <location>
        <begin position="492"/>
        <end position="510"/>
    </location>
</feature>
<feature type="transmembrane region" description="Helical" evidence="2">
    <location>
        <begin position="793"/>
        <end position="813"/>
    </location>
</feature>
<feature type="transmembrane region" description="Helical" evidence="2">
    <location>
        <begin position="688"/>
        <end position="710"/>
    </location>
</feature>
<feature type="transmembrane region" description="Helical" evidence="2">
    <location>
        <begin position="1070"/>
        <end position="1089"/>
    </location>
</feature>
<feature type="transmembrane region" description="Helical" evidence="2">
    <location>
        <begin position="1248"/>
        <end position="1268"/>
    </location>
</feature>
<dbReference type="AlphaFoldDB" id="A0A7W8E4L1"/>
<comment type="caution">
    <text evidence="3">The sequence shown here is derived from an EMBL/GenBank/DDBJ whole genome shotgun (WGS) entry which is preliminary data.</text>
</comment>
<feature type="transmembrane region" description="Helical" evidence="2">
    <location>
        <begin position="1171"/>
        <end position="1189"/>
    </location>
</feature>
<name>A0A7W8E4L1_9BACT</name>
<feature type="transmembrane region" description="Helical" evidence="2">
    <location>
        <begin position="275"/>
        <end position="295"/>
    </location>
</feature>
<feature type="transmembrane region" description="Helical" evidence="2">
    <location>
        <begin position="956"/>
        <end position="973"/>
    </location>
</feature>
<feature type="transmembrane region" description="Helical" evidence="2">
    <location>
        <begin position="1098"/>
        <end position="1115"/>
    </location>
</feature>
<feature type="transmembrane region" description="Helical" evidence="2">
    <location>
        <begin position="848"/>
        <end position="867"/>
    </location>
</feature>
<dbReference type="Pfam" id="PF10101">
    <property type="entry name" value="DUF2339"/>
    <property type="match status" value="1"/>
</dbReference>
<proteinExistence type="predicted"/>
<gene>
    <name evidence="3" type="ORF">HDF16_003471</name>
</gene>
<dbReference type="PANTHER" id="PTHR38434:SF1">
    <property type="entry name" value="BLL2549 PROTEIN"/>
    <property type="match status" value="1"/>
</dbReference>
<feature type="transmembrane region" description="Helical" evidence="2">
    <location>
        <begin position="353"/>
        <end position="370"/>
    </location>
</feature>
<keyword evidence="4" id="KW-1185">Reference proteome</keyword>
<feature type="transmembrane region" description="Helical" evidence="2">
    <location>
        <begin position="539"/>
        <end position="557"/>
    </location>
</feature>
<feature type="transmembrane region" description="Helical" evidence="2">
    <location>
        <begin position="330"/>
        <end position="347"/>
    </location>
</feature>
<feature type="transmembrane region" description="Helical" evidence="2">
    <location>
        <begin position="440"/>
        <end position="459"/>
    </location>
</feature>
<feature type="transmembrane region" description="Helical" evidence="2">
    <location>
        <begin position="465"/>
        <end position="485"/>
    </location>
</feature>
<feature type="transmembrane region" description="Helical" evidence="2">
    <location>
        <begin position="569"/>
        <end position="591"/>
    </location>
</feature>
<sequence>MAIPAVAIGAWIKAGNLRQLVEEQSNENQRNVSDLKREIATLRRSLEVVNEKLAATANRSVGTPDEVIPPTSAVVKATPNLAFAHSMPTEQTSQQAPKIVPPGPPVHLKQENPVPQALPAIQAAAPVVESATILVPPTPVAVPPPAPAIPGSANTVPPPFVAPPATARVAAPRVSLQTPQPPAQPRPSSFNSYKAAEPRVSVVDWLRTKLPLEEVLGMNLFAKIGIVLLVLGFALLGRVALISMGPAGKVALLYAAASALLGGGIWLERKERYALLGRTGIGGGWALAFFTTYAMNHVQAMKVMSSETLNCVFLLGVAIAIAAHTLRYKSQLITGLSFLLAFSTIALTQDTVYALSAGLILAVGIVGVALRMGWYELEVFGILASFSNHFYWLYRLYPNGVAGHDFPQLLPSSIILVLYWLIFRISYVVRAIPTPRDERISTIAALANTILLLSVMKFQSTRPELAAYALLALGAMEFIFGQLPVTRRRRPAFILLTVLGTMLISAAVPFKFSGNSIAVVWMIGAEALLIAGIVQREVVFRRLGLIAGTVTGLLVAYEARTLFELRQHAQTPLVATGIQLLLCAALFYINAHFVRERWRGMFEGIDEQLAEWQSYLGAAMAFLGVWALFPADGTAVGWAVLMTGAAAGTRLLPNNRHLLAQAWILSVAVAVRMAVVNCHVTDVYPHHVTARLITLPLLALIFYLTAAVISAEQELRIYLRSFTLLAGTSALVALVWFEVSPDWVACGWLGLTVGLYLTSRSIKLDDLCWQGHVLAGLVTADLLLSNLDAKTALARYLPIVLSAIAFYAVSRFCTLQNATYKREAAWAHTWLATGLLATLAWHEAQQPWLAVLWVAFALTLALVDRFFDIEELPWQAHTLATLAVVRAATLNLYVLDKWHGVDLRLITLSILVAVLYALAYCVRLPQTAKEEDLNHIYSWAASIFGAWMLWSELQSIAVADGLAIFGLLLFEFGDWRKQRQIRLQGYVALTIGFARIFFVNLTAATLPGETISPRIYTIIPIAFINLFVWMQLQSGKEKDEVERFSIANLLAWFATGSVASLLYFEVSSEWIVLSWAILAIALLLTVLTIDKELFLQQAILLVTAVVTRGIAHNIFGSSYFSTGGWKGNIAVLSFVIALLFAGLPIAFRLRTRYNLRPMQFRLSQALALNRPEQWLFFAPILLLTLMIVVKLNSGMVTLAWGLEGLMVVLLGLRVGERTYRITGLLLLLVCVCKIVFRDAWQLSERDRYITFIALGAALMLVSTLYNRFRESVRRLL</sequence>
<feature type="transmembrane region" description="Helical" evidence="2">
    <location>
        <begin position="516"/>
        <end position="534"/>
    </location>
</feature>
<reference evidence="3 4" key="1">
    <citation type="submission" date="2020-08" db="EMBL/GenBank/DDBJ databases">
        <title>Genomic Encyclopedia of Type Strains, Phase IV (KMG-V): Genome sequencing to study the core and pangenomes of soil and plant-associated prokaryotes.</title>
        <authorList>
            <person name="Whitman W."/>
        </authorList>
    </citation>
    <scope>NUCLEOTIDE SEQUENCE [LARGE SCALE GENOMIC DNA]</scope>
    <source>
        <strain evidence="3 4">M8UP14</strain>
    </source>
</reference>
<keyword evidence="2" id="KW-1133">Transmembrane helix</keyword>
<feature type="transmembrane region" description="Helical" evidence="2">
    <location>
        <begin position="1219"/>
        <end position="1236"/>
    </location>
</feature>
<keyword evidence="2" id="KW-0812">Transmembrane</keyword>
<dbReference type="InterPro" id="IPR019286">
    <property type="entry name" value="DUF2339_TM"/>
</dbReference>
<feature type="transmembrane region" description="Helical" evidence="2">
    <location>
        <begin position="409"/>
        <end position="428"/>
    </location>
</feature>
<feature type="transmembrane region" description="Helical" evidence="2">
    <location>
        <begin position="717"/>
        <end position="736"/>
    </location>
</feature>
<accession>A0A7W8E4L1</accession>
<feature type="transmembrane region" description="Helical" evidence="2">
    <location>
        <begin position="307"/>
        <end position="323"/>
    </location>
</feature>
<protein>
    <submittedName>
        <fullName evidence="3">Uncharacterized protein</fullName>
    </submittedName>
</protein>
<feature type="transmembrane region" description="Helical" evidence="2">
    <location>
        <begin position="1015"/>
        <end position="1032"/>
    </location>
</feature>
<feature type="transmembrane region" description="Helical" evidence="2">
    <location>
        <begin position="1044"/>
        <end position="1064"/>
    </location>
</feature>
<feature type="transmembrane region" description="Helical" evidence="2">
    <location>
        <begin position="1127"/>
        <end position="1150"/>
    </location>
</feature>
<keyword evidence="1" id="KW-0175">Coiled coil</keyword>
<dbReference type="PANTHER" id="PTHR38434">
    <property type="entry name" value="BLL2549 PROTEIN"/>
    <property type="match status" value="1"/>
</dbReference>
<feature type="transmembrane region" description="Helical" evidence="2">
    <location>
        <begin position="901"/>
        <end position="921"/>
    </location>
</feature>
<feature type="transmembrane region" description="Helical" evidence="2">
    <location>
        <begin position="250"/>
        <end position="268"/>
    </location>
</feature>
<feature type="transmembrane region" description="Helical" evidence="2">
    <location>
        <begin position="985"/>
        <end position="1003"/>
    </location>
</feature>
<feature type="transmembrane region" description="Helical" evidence="2">
    <location>
        <begin position="612"/>
        <end position="629"/>
    </location>
</feature>
<dbReference type="RefSeq" id="WP_184218926.1">
    <property type="nucleotide sequence ID" value="NZ_JACHIP010000004.1"/>
</dbReference>
<evidence type="ECO:0000313" key="3">
    <source>
        <dbReference type="EMBL" id="MBB5058757.1"/>
    </source>
</evidence>
<evidence type="ECO:0000313" key="4">
    <source>
        <dbReference type="Proteomes" id="UP000540989"/>
    </source>
</evidence>
<feature type="transmembrane region" description="Helical" evidence="2">
    <location>
        <begin position="220"/>
        <end position="244"/>
    </location>
</feature>
<organism evidence="3 4">
    <name type="scientific">Granulicella aggregans</name>
    <dbReference type="NCBI Taxonomy" id="474949"/>
    <lineage>
        <taxon>Bacteria</taxon>
        <taxon>Pseudomonadati</taxon>
        <taxon>Acidobacteriota</taxon>
        <taxon>Terriglobia</taxon>
        <taxon>Terriglobales</taxon>
        <taxon>Acidobacteriaceae</taxon>
        <taxon>Granulicella</taxon>
    </lineage>
</organism>
<feature type="transmembrane region" description="Helical" evidence="2">
    <location>
        <begin position="933"/>
        <end position="950"/>
    </location>
</feature>
<evidence type="ECO:0000256" key="1">
    <source>
        <dbReference type="SAM" id="Coils"/>
    </source>
</evidence>
<keyword evidence="2" id="KW-0472">Membrane</keyword>
<evidence type="ECO:0000256" key="2">
    <source>
        <dbReference type="SAM" id="Phobius"/>
    </source>
</evidence>
<dbReference type="Proteomes" id="UP000540989">
    <property type="component" value="Unassembled WGS sequence"/>
</dbReference>
<feature type="coiled-coil region" evidence="1">
    <location>
        <begin position="18"/>
        <end position="52"/>
    </location>
</feature>
<dbReference type="EMBL" id="JACHIP010000004">
    <property type="protein sequence ID" value="MBB5058757.1"/>
    <property type="molecule type" value="Genomic_DNA"/>
</dbReference>